<keyword evidence="16" id="KW-1185">Reference proteome</keyword>
<gene>
    <name evidence="15" type="ORF">JKP88DRAFT_317880</name>
</gene>
<evidence type="ECO:0000256" key="11">
    <source>
        <dbReference type="ARBA" id="ARBA00023157"/>
    </source>
</evidence>
<keyword evidence="10" id="KW-0694">RNA-binding</keyword>
<dbReference type="AlphaFoldDB" id="A0A835YVZ5"/>
<dbReference type="EMBL" id="JAFCMP010000224">
    <property type="protein sequence ID" value="KAG5182687.1"/>
    <property type="molecule type" value="Genomic_DNA"/>
</dbReference>
<dbReference type="SUPFAM" id="SSF52402">
    <property type="entry name" value="Adenine nucleotide alpha hydrolases-like"/>
    <property type="match status" value="1"/>
</dbReference>
<dbReference type="GO" id="GO:0005524">
    <property type="term" value="F:ATP binding"/>
    <property type="evidence" value="ECO:0007669"/>
    <property type="project" value="UniProtKB-KW"/>
</dbReference>
<dbReference type="Pfam" id="PF03054">
    <property type="entry name" value="tRNA_Me_trans"/>
    <property type="match status" value="1"/>
</dbReference>
<dbReference type="Proteomes" id="UP000664859">
    <property type="component" value="Unassembled WGS sequence"/>
</dbReference>
<dbReference type="FunFam" id="3.40.50.620:FF:000104">
    <property type="entry name" value="Mitochondrial tRNA-specific 2-thiouridylase 1"/>
    <property type="match status" value="1"/>
</dbReference>
<reference evidence="15" key="1">
    <citation type="submission" date="2021-02" db="EMBL/GenBank/DDBJ databases">
        <title>First Annotated Genome of the Yellow-green Alga Tribonema minus.</title>
        <authorList>
            <person name="Mahan K.M."/>
        </authorList>
    </citation>
    <scope>NUCLEOTIDE SEQUENCE</scope>
    <source>
        <strain evidence="15">UTEX B ZZ1240</strain>
    </source>
</reference>
<dbReference type="Pfam" id="PF20259">
    <property type="entry name" value="tRNA_Me_trans_M"/>
    <property type="match status" value="1"/>
</dbReference>
<comment type="similarity">
    <text evidence="3">Belongs to the MnmA/TRMU family.</text>
</comment>
<feature type="non-terminal residue" evidence="15">
    <location>
        <position position="1"/>
    </location>
</feature>
<dbReference type="GO" id="GO:0000049">
    <property type="term" value="F:tRNA binding"/>
    <property type="evidence" value="ECO:0007669"/>
    <property type="project" value="UniProtKB-KW"/>
</dbReference>
<dbReference type="PANTHER" id="PTHR11933">
    <property type="entry name" value="TRNA 5-METHYLAMINOMETHYL-2-THIOURIDYLATE -METHYLTRANSFERASE"/>
    <property type="match status" value="1"/>
</dbReference>
<dbReference type="GO" id="GO:0005739">
    <property type="term" value="C:mitochondrion"/>
    <property type="evidence" value="ECO:0007669"/>
    <property type="project" value="UniProtKB-SubCell"/>
</dbReference>
<name>A0A835YVZ5_9STRA</name>
<evidence type="ECO:0000256" key="3">
    <source>
        <dbReference type="ARBA" id="ARBA00006191"/>
    </source>
</evidence>
<dbReference type="InterPro" id="IPR046885">
    <property type="entry name" value="MnmA-like_C"/>
</dbReference>
<keyword evidence="11" id="KW-1015">Disulfide bond</keyword>
<accession>A0A835YVZ5</accession>
<comment type="function">
    <text evidence="1">Catalyzes the 2-thiolation of uridine at the wobble position (U34) of mitochondrial tRNA(Lys), tRNA(Glu) and tRNA(Gln). Required for the formation of 5-taurinomethyl-2-thiouridine (tm5s2U) of mitochondrial tRNA(Lys), tRNA(Glu), and tRNA(Gln) at the wobble position. ATP is required to activate the C2 atom of the wobble base.</text>
</comment>
<evidence type="ECO:0000313" key="15">
    <source>
        <dbReference type="EMBL" id="KAG5182687.1"/>
    </source>
</evidence>
<evidence type="ECO:0000313" key="16">
    <source>
        <dbReference type="Proteomes" id="UP000664859"/>
    </source>
</evidence>
<evidence type="ECO:0000259" key="13">
    <source>
        <dbReference type="Pfam" id="PF20258"/>
    </source>
</evidence>
<keyword evidence="7" id="KW-0819">tRNA processing</keyword>
<feature type="domain" description="tRNA-specific 2-thiouridylase MnmA-like central" evidence="14">
    <location>
        <begin position="205"/>
        <end position="265"/>
    </location>
</feature>
<feature type="domain" description="tRNA-specific 2-thiouridylase MnmA-like C-terminal" evidence="13">
    <location>
        <begin position="299"/>
        <end position="360"/>
    </location>
</feature>
<dbReference type="InterPro" id="IPR014729">
    <property type="entry name" value="Rossmann-like_a/b/a_fold"/>
</dbReference>
<keyword evidence="8" id="KW-0547">Nucleotide-binding</keyword>
<proteinExistence type="inferred from homology"/>
<evidence type="ECO:0000256" key="5">
    <source>
        <dbReference type="ARBA" id="ARBA00022555"/>
    </source>
</evidence>
<dbReference type="OrthoDB" id="3685at2759"/>
<dbReference type="Gene3D" id="2.40.30.10">
    <property type="entry name" value="Translation factors"/>
    <property type="match status" value="1"/>
</dbReference>
<evidence type="ECO:0000256" key="6">
    <source>
        <dbReference type="ARBA" id="ARBA00022679"/>
    </source>
</evidence>
<evidence type="ECO:0000256" key="10">
    <source>
        <dbReference type="ARBA" id="ARBA00022884"/>
    </source>
</evidence>
<dbReference type="InterPro" id="IPR023382">
    <property type="entry name" value="MnmA-like_central_sf"/>
</dbReference>
<evidence type="ECO:0000256" key="7">
    <source>
        <dbReference type="ARBA" id="ARBA00022694"/>
    </source>
</evidence>
<dbReference type="InterPro" id="IPR004506">
    <property type="entry name" value="MnmA-like"/>
</dbReference>
<comment type="catalytic activity">
    <reaction evidence="12">
        <text>5-taurinomethyluridine(34) in tRNA + S-sulfanyl-L-cysteinyl-[protein] + AH2 + ATP = 5-taurinomethyl-2-thiouridine(34) in tRNA + L-cysteinyl-[protein] + A + AMP + diphosphate + H(+)</text>
        <dbReference type="Rhea" id="RHEA:47040"/>
        <dbReference type="Rhea" id="RHEA-COMP:10131"/>
        <dbReference type="Rhea" id="RHEA-COMP:11726"/>
        <dbReference type="Rhea" id="RHEA-COMP:11732"/>
        <dbReference type="Rhea" id="RHEA-COMP:11733"/>
        <dbReference type="ChEBI" id="CHEBI:13193"/>
        <dbReference type="ChEBI" id="CHEBI:15378"/>
        <dbReference type="ChEBI" id="CHEBI:17499"/>
        <dbReference type="ChEBI" id="CHEBI:29950"/>
        <dbReference type="ChEBI" id="CHEBI:30616"/>
        <dbReference type="ChEBI" id="CHEBI:33019"/>
        <dbReference type="ChEBI" id="CHEBI:61963"/>
        <dbReference type="ChEBI" id="CHEBI:87171"/>
        <dbReference type="ChEBI" id="CHEBI:87172"/>
        <dbReference type="ChEBI" id="CHEBI:456215"/>
        <dbReference type="EC" id="2.8.1.14"/>
    </reaction>
</comment>
<comment type="caution">
    <text evidence="15">The sequence shown here is derived from an EMBL/GenBank/DDBJ whole genome shotgun (WGS) entry which is preliminary data.</text>
</comment>
<dbReference type="GO" id="GO:0061708">
    <property type="term" value="F:tRNA-5-taurinomethyluridine 2-sulfurtransferase"/>
    <property type="evidence" value="ECO:0007669"/>
    <property type="project" value="UniProtKB-EC"/>
</dbReference>
<evidence type="ECO:0000256" key="8">
    <source>
        <dbReference type="ARBA" id="ARBA00022741"/>
    </source>
</evidence>
<comment type="subcellular location">
    <subcellularLocation>
        <location evidence="2">Mitochondrion</location>
    </subcellularLocation>
</comment>
<evidence type="ECO:0000256" key="2">
    <source>
        <dbReference type="ARBA" id="ARBA00004173"/>
    </source>
</evidence>
<keyword evidence="6" id="KW-0808">Transferase</keyword>
<dbReference type="NCBIfam" id="NF001138">
    <property type="entry name" value="PRK00143.1"/>
    <property type="match status" value="1"/>
</dbReference>
<evidence type="ECO:0000256" key="1">
    <source>
        <dbReference type="ARBA" id="ARBA00003986"/>
    </source>
</evidence>
<evidence type="ECO:0000256" key="9">
    <source>
        <dbReference type="ARBA" id="ARBA00022840"/>
    </source>
</evidence>
<dbReference type="InterPro" id="IPR046884">
    <property type="entry name" value="MnmA-like_central"/>
</dbReference>
<dbReference type="Gene3D" id="3.40.50.620">
    <property type="entry name" value="HUPs"/>
    <property type="match status" value="1"/>
</dbReference>
<dbReference type="NCBIfam" id="TIGR00420">
    <property type="entry name" value="trmU"/>
    <property type="match status" value="1"/>
</dbReference>
<dbReference type="PANTHER" id="PTHR11933:SF5">
    <property type="entry name" value="MITOCHONDRIAL TRNA-SPECIFIC 2-THIOURIDYLASE 1"/>
    <property type="match status" value="1"/>
</dbReference>
<keyword evidence="5" id="KW-0820">tRNA-binding</keyword>
<evidence type="ECO:0000256" key="12">
    <source>
        <dbReference type="ARBA" id="ARBA00049564"/>
    </source>
</evidence>
<dbReference type="GO" id="GO:0002143">
    <property type="term" value="P:tRNA wobble position uridine thiolation"/>
    <property type="evidence" value="ECO:0007669"/>
    <property type="project" value="TreeGrafter"/>
</dbReference>
<dbReference type="EC" id="2.8.1.14" evidence="4"/>
<organism evidence="15 16">
    <name type="scientific">Tribonema minus</name>
    <dbReference type="NCBI Taxonomy" id="303371"/>
    <lineage>
        <taxon>Eukaryota</taxon>
        <taxon>Sar</taxon>
        <taxon>Stramenopiles</taxon>
        <taxon>Ochrophyta</taxon>
        <taxon>PX clade</taxon>
        <taxon>Xanthophyceae</taxon>
        <taxon>Tribonematales</taxon>
        <taxon>Tribonemataceae</taxon>
        <taxon>Tribonema</taxon>
    </lineage>
</organism>
<keyword evidence="9" id="KW-0067">ATP-binding</keyword>
<sequence>MSGGVDSSVTAYLLKQQGYDVVAVHMRNWDRSDEEGREACTADADWADVQRVCRQLQIPCHSVNFSKEYWHDVFAPSLDVFSQGNTPNPDALCNARIKFGAFRAHALATHGAALFATGHYAQLFHPPPQQGPPPRLRAAVDPIKDQSYFLATVPWEALRGVIFPLGGMMKGEVRELAARAGLVTAAKKDSVGICFVGQRRSFGGFLSQYITPTPGDFVCGQTGARLGPHEGVELYTLGQKARIANMAAKWFVCAKRQRSGDVVVVPGTEHPALMCGALTADAAAFAWGAGAAPRALAEGRAMRVQYKVRYRSGRETGTVRLRGGLLHLEFDKPERAITPHQLLALYGGPEFDICLGGGPIL</sequence>
<evidence type="ECO:0000259" key="14">
    <source>
        <dbReference type="Pfam" id="PF20259"/>
    </source>
</evidence>
<protein>
    <recommendedName>
        <fullName evidence="4">tRNA-5-taurinomethyluridine 2-sulfurtransferase</fullName>
        <ecNumber evidence="4">2.8.1.14</ecNumber>
    </recommendedName>
</protein>
<dbReference type="CDD" id="cd01998">
    <property type="entry name" value="MnmA_TRMU-like"/>
    <property type="match status" value="1"/>
</dbReference>
<dbReference type="Gene3D" id="2.30.30.280">
    <property type="entry name" value="Adenine nucleotide alpha hydrolases-like domains"/>
    <property type="match status" value="1"/>
</dbReference>
<dbReference type="Pfam" id="PF20258">
    <property type="entry name" value="tRNA_Me_trans_C"/>
    <property type="match status" value="1"/>
</dbReference>
<evidence type="ECO:0000256" key="4">
    <source>
        <dbReference type="ARBA" id="ARBA00011953"/>
    </source>
</evidence>